<dbReference type="InterPro" id="IPR029063">
    <property type="entry name" value="SAM-dependent_MTases_sf"/>
</dbReference>
<sequence>MEKMKCNTIYNMDCIEGMKLIPDNTINLVITDPPFAIDFKAKRSNYNRTASRVLEGYKEIPKEEYYSFALNWIKEVYRVSKESGSMYVFSGWNNLKDILMALDEVGFITVNHIVWKYQFGVVTKRKFVSSHYHCLYVCKNDEKRKFFPYSRYNKEERGENNGSLHYRDKEDVWVINREYWNGDVKTPTKLPAELIKKILEYSSEEGDVVMDPFLGSGQVAVVSKMLNRQYIGFEIVKEYYDFARERLQKNLYRIKEEEKISQMSLFDFNSGRGWNKMSFLDNAKRIAKELKHIPKLWNGKKAILEMKKDDYNQWQQMEWMGFYFQFLCEKYLKSIMEIPGPKYGNVKFDSFKNIPWDFKAHAMNTSSHQIIVNDSKATAGGIKDYREVGLILAIGEVLYNDENRTFQKWHESLKGGKSQYEIERIKRGAWSRLRKVSFVLKQISFIKITDKTLVKCGSFQSDFRNSNGRPRRAKVLIDLEKINEELIYFVEF</sequence>
<evidence type="ECO:0000313" key="7">
    <source>
        <dbReference type="Proteomes" id="UP000234145"/>
    </source>
</evidence>
<dbReference type="Gene3D" id="3.40.50.150">
    <property type="entry name" value="Vaccinia Virus protein VP39"/>
    <property type="match status" value="1"/>
</dbReference>
<dbReference type="GO" id="GO:0008170">
    <property type="term" value="F:N-methyltransferase activity"/>
    <property type="evidence" value="ECO:0007669"/>
    <property type="project" value="InterPro"/>
</dbReference>
<dbReference type="PRINTS" id="PR00508">
    <property type="entry name" value="S21N4MTFRASE"/>
</dbReference>
<dbReference type="EMBL" id="PFMS01000042">
    <property type="protein sequence ID" value="PIZ16580.1"/>
    <property type="molecule type" value="Genomic_DNA"/>
</dbReference>
<dbReference type="PANTHER" id="PTHR13370:SF3">
    <property type="entry name" value="TRNA (GUANINE(10)-N2)-METHYLTRANSFERASE HOMOLOG"/>
    <property type="match status" value="1"/>
</dbReference>
<dbReference type="InterPro" id="IPR002052">
    <property type="entry name" value="DNA_methylase_N6_adenine_CS"/>
</dbReference>
<evidence type="ECO:0000256" key="4">
    <source>
        <dbReference type="RuleBase" id="RU362026"/>
    </source>
</evidence>
<dbReference type="PANTHER" id="PTHR13370">
    <property type="entry name" value="RNA METHYLASE-RELATED"/>
    <property type="match status" value="1"/>
</dbReference>
<dbReference type="GO" id="GO:0032259">
    <property type="term" value="P:methylation"/>
    <property type="evidence" value="ECO:0007669"/>
    <property type="project" value="UniProtKB-KW"/>
</dbReference>
<evidence type="ECO:0000313" key="6">
    <source>
        <dbReference type="EMBL" id="PIZ16580.1"/>
    </source>
</evidence>
<accession>A0A2H9PC13</accession>
<dbReference type="GO" id="GO:0003677">
    <property type="term" value="F:DNA binding"/>
    <property type="evidence" value="ECO:0007669"/>
    <property type="project" value="InterPro"/>
</dbReference>
<comment type="caution">
    <text evidence="6">The sequence shown here is derived from an EMBL/GenBank/DDBJ whole genome shotgun (WGS) entry which is preliminary data.</text>
</comment>
<keyword evidence="2" id="KW-0489">Methyltransferase</keyword>
<dbReference type="PROSITE" id="PS00092">
    <property type="entry name" value="N6_MTASE"/>
    <property type="match status" value="1"/>
</dbReference>
<protein>
    <recommendedName>
        <fullName evidence="4">Methyltransferase</fullName>
        <ecNumber evidence="4">2.1.1.-</ecNumber>
    </recommendedName>
</protein>
<dbReference type="GO" id="GO:0005737">
    <property type="term" value="C:cytoplasm"/>
    <property type="evidence" value="ECO:0007669"/>
    <property type="project" value="TreeGrafter"/>
</dbReference>
<evidence type="ECO:0000256" key="2">
    <source>
        <dbReference type="ARBA" id="ARBA00022603"/>
    </source>
</evidence>
<dbReference type="Proteomes" id="UP000234145">
    <property type="component" value="Unassembled WGS sequence"/>
</dbReference>
<gene>
    <name evidence="6" type="ORF">COY51_02380</name>
</gene>
<dbReference type="Pfam" id="PF01555">
    <property type="entry name" value="N6_N4_Mtase"/>
    <property type="match status" value="1"/>
</dbReference>
<dbReference type="InterPro" id="IPR002941">
    <property type="entry name" value="DNA_methylase_N4/N6"/>
</dbReference>
<keyword evidence="3" id="KW-0808">Transferase</keyword>
<reference evidence="7" key="1">
    <citation type="submission" date="2017-09" db="EMBL/GenBank/DDBJ databases">
        <title>Depth-based differentiation of microbial function through sediment-hosted aquifers and enrichment of novel symbionts in the deep terrestrial subsurface.</title>
        <authorList>
            <person name="Probst A.J."/>
            <person name="Ladd B."/>
            <person name="Jarett J.K."/>
            <person name="Geller-Mcgrath D.E."/>
            <person name="Sieber C.M.K."/>
            <person name="Emerson J.B."/>
            <person name="Anantharaman K."/>
            <person name="Thomas B.C."/>
            <person name="Malmstrom R."/>
            <person name="Stieglmeier M."/>
            <person name="Klingl A."/>
            <person name="Woyke T."/>
            <person name="Ryan C.M."/>
            <person name="Banfield J.F."/>
        </authorList>
    </citation>
    <scope>NUCLEOTIDE SEQUENCE [LARGE SCALE GENOMIC DNA]</scope>
</reference>
<evidence type="ECO:0000259" key="5">
    <source>
        <dbReference type="Pfam" id="PF01555"/>
    </source>
</evidence>
<comment type="similarity">
    <text evidence="1 4">Belongs to the N(4)/N(6)-methyltransferase family.</text>
</comment>
<name>A0A2H9PC13_9BACT</name>
<evidence type="ECO:0000256" key="3">
    <source>
        <dbReference type="ARBA" id="ARBA00022679"/>
    </source>
</evidence>
<dbReference type="SUPFAM" id="SSF53335">
    <property type="entry name" value="S-adenosyl-L-methionine-dependent methyltransferases"/>
    <property type="match status" value="1"/>
</dbReference>
<dbReference type="AlphaFoldDB" id="A0A2H9PC13"/>
<dbReference type="InterPro" id="IPR001091">
    <property type="entry name" value="RM_Methyltransferase"/>
</dbReference>
<evidence type="ECO:0000256" key="1">
    <source>
        <dbReference type="ARBA" id="ARBA00006594"/>
    </source>
</evidence>
<proteinExistence type="inferred from homology"/>
<dbReference type="EC" id="2.1.1.-" evidence="4"/>
<organism evidence="6 7">
    <name type="scientific">Candidatus Desantisbacteria bacterium CG_4_10_14_0_8_um_filter_39_17</name>
    <dbReference type="NCBI Taxonomy" id="1974542"/>
    <lineage>
        <taxon>Bacteria</taxon>
        <taxon>Candidatus Desantisiibacteriota</taxon>
    </lineage>
</organism>
<feature type="domain" description="DNA methylase N-4/N-6" evidence="5">
    <location>
        <begin position="26"/>
        <end position="244"/>
    </location>
</feature>